<dbReference type="OrthoDB" id="10572047at2759"/>
<proteinExistence type="predicted"/>
<evidence type="ECO:0000313" key="2">
    <source>
        <dbReference type="EMBL" id="EEH56586.1"/>
    </source>
</evidence>
<organism evidence="3">
    <name type="scientific">Micromonas pusilla (strain CCMP1545)</name>
    <name type="common">Picoplanktonic green alga</name>
    <dbReference type="NCBI Taxonomy" id="564608"/>
    <lineage>
        <taxon>Eukaryota</taxon>
        <taxon>Viridiplantae</taxon>
        <taxon>Chlorophyta</taxon>
        <taxon>Mamiellophyceae</taxon>
        <taxon>Mamiellales</taxon>
        <taxon>Mamiellaceae</taxon>
        <taxon>Micromonas</taxon>
    </lineage>
</organism>
<sequence length="302" mass="30615">MASSVSALHGAALARAMASKRSAFATSASDSSSSSSNKTSGFGYRRRRPSTSAPRRAVARPRAMASDGGDDEGFLSKINPFKAVAKAKEKSAIAKREADKNSIINDDLRKQLFGDGLLGKVAAGVINNAAGALKNQMAESMEASQEAYDAATRAVRMDAATRERLGGDMTFTPPMSQMSSSMNVNGVTRQSVQIGFIAQSARGDGRSASCNATGVSDGSAGGRMEVEVDVRFDDGGLIKVAGGGGGDFGGGAAGDVEVLSGGGDGGGSSRASSYGGSSSASSAVIDVDVETIDVDVDDVEDK</sequence>
<dbReference type="KEGG" id="mpp:MICPUCDRAFT_58711"/>
<evidence type="ECO:0000256" key="1">
    <source>
        <dbReference type="SAM" id="MobiDB-lite"/>
    </source>
</evidence>
<feature type="region of interest" description="Disordered" evidence="1">
    <location>
        <begin position="24"/>
        <end position="72"/>
    </location>
</feature>
<protein>
    <submittedName>
        <fullName evidence="2">Predicted protein</fullName>
    </submittedName>
</protein>
<feature type="region of interest" description="Disordered" evidence="1">
    <location>
        <begin position="255"/>
        <end position="281"/>
    </location>
</feature>
<feature type="compositionally biased region" description="Low complexity" evidence="1">
    <location>
        <begin position="24"/>
        <end position="36"/>
    </location>
</feature>
<evidence type="ECO:0000313" key="3">
    <source>
        <dbReference type="Proteomes" id="UP000001876"/>
    </source>
</evidence>
<dbReference type="RefSeq" id="XP_003059454.1">
    <property type="nucleotide sequence ID" value="XM_003059408.1"/>
</dbReference>
<feature type="compositionally biased region" description="Low complexity" evidence="1">
    <location>
        <begin position="269"/>
        <end position="281"/>
    </location>
</feature>
<gene>
    <name evidence="2" type="ORF">MICPUCDRAFT_58711</name>
</gene>
<keyword evidence="3" id="KW-1185">Reference proteome</keyword>
<accession>C1MU89</accession>
<dbReference type="Proteomes" id="UP000001876">
    <property type="component" value="Unassembled WGS sequence"/>
</dbReference>
<name>C1MU89_MICPC</name>
<dbReference type="AlphaFoldDB" id="C1MU89"/>
<feature type="compositionally biased region" description="Low complexity" evidence="1">
    <location>
        <begin position="50"/>
        <end position="66"/>
    </location>
</feature>
<reference evidence="2 3" key="1">
    <citation type="journal article" date="2009" name="Science">
        <title>Green evolution and dynamic adaptations revealed by genomes of the marine picoeukaryotes Micromonas.</title>
        <authorList>
            <person name="Worden A.Z."/>
            <person name="Lee J.H."/>
            <person name="Mock T."/>
            <person name="Rouze P."/>
            <person name="Simmons M.P."/>
            <person name="Aerts A.L."/>
            <person name="Allen A.E."/>
            <person name="Cuvelier M.L."/>
            <person name="Derelle E."/>
            <person name="Everett M.V."/>
            <person name="Foulon E."/>
            <person name="Grimwood J."/>
            <person name="Gundlach H."/>
            <person name="Henrissat B."/>
            <person name="Napoli C."/>
            <person name="McDonald S.M."/>
            <person name="Parker M.S."/>
            <person name="Rombauts S."/>
            <person name="Salamov A."/>
            <person name="Von Dassow P."/>
            <person name="Badger J.H."/>
            <person name="Coutinho P.M."/>
            <person name="Demir E."/>
            <person name="Dubchak I."/>
            <person name="Gentemann C."/>
            <person name="Eikrem W."/>
            <person name="Gready J.E."/>
            <person name="John U."/>
            <person name="Lanier W."/>
            <person name="Lindquist E.A."/>
            <person name="Lucas S."/>
            <person name="Mayer K.F."/>
            <person name="Moreau H."/>
            <person name="Not F."/>
            <person name="Otillar R."/>
            <person name="Panaud O."/>
            <person name="Pangilinan J."/>
            <person name="Paulsen I."/>
            <person name="Piegu B."/>
            <person name="Poliakov A."/>
            <person name="Robbens S."/>
            <person name="Schmutz J."/>
            <person name="Toulza E."/>
            <person name="Wyss T."/>
            <person name="Zelensky A."/>
            <person name="Zhou K."/>
            <person name="Armbrust E.V."/>
            <person name="Bhattacharya D."/>
            <person name="Goodenough U.W."/>
            <person name="Van de Peer Y."/>
            <person name="Grigoriev I.V."/>
        </authorList>
    </citation>
    <scope>NUCLEOTIDE SEQUENCE [LARGE SCALE GENOMIC DNA]</scope>
    <source>
        <strain evidence="2 3">CCMP1545</strain>
    </source>
</reference>
<dbReference type="EMBL" id="GG663740">
    <property type="protein sequence ID" value="EEH56586.1"/>
    <property type="molecule type" value="Genomic_DNA"/>
</dbReference>
<dbReference type="GeneID" id="9684594"/>